<dbReference type="OrthoDB" id="1655031at2"/>
<protein>
    <submittedName>
        <fullName evidence="1">Transcriptional regulator</fullName>
    </submittedName>
</protein>
<sequence>MMTLEKFAEAVSSEVAKRLGAGFHVHVLKPVINNGIVQTQLCIEKEGQQFRPSIHLKDFFECYKKGTGLQAIIDEILECYASAPDIPAGMQEIVNDMSFEKIKDKIMCKLVNTHDNASMLENIPNIPYLDLSVIFLLLCEETEEIAATLMITNKHLNYWSVDKEELYQRALVNMVNKYPPVLMKITDMMYVLTNRIHFCGAEVLLYPGLMRYCELHVGKDFLIIPYSVDEVILFPTLGAEDAVVSQELADLIQSINAEEVPADERLSNHAYRYCSAEDKVICI</sequence>
<dbReference type="InterPro" id="IPR043743">
    <property type="entry name" value="DUF5688"/>
</dbReference>
<evidence type="ECO:0000313" key="2">
    <source>
        <dbReference type="EMBL" id="MUB64277.1"/>
    </source>
</evidence>
<evidence type="ECO:0000313" key="1">
    <source>
        <dbReference type="EMBL" id="CUO01011.1"/>
    </source>
</evidence>
<reference evidence="2 4" key="2">
    <citation type="submission" date="2019-09" db="EMBL/GenBank/DDBJ databases">
        <title>Draft genome sequencing of Hungatella hathewayi 123Y-2.</title>
        <authorList>
            <person name="Lv Q."/>
            <person name="Li S."/>
        </authorList>
    </citation>
    <scope>NUCLEOTIDE SEQUENCE [LARGE SCALE GENOMIC DNA]</scope>
    <source>
        <strain evidence="2 4">123Y-2</strain>
    </source>
</reference>
<gene>
    <name evidence="1" type="primary">MarR_1</name>
    <name evidence="1" type="ORF">ERS852407_01625</name>
    <name evidence="2" type="ORF">GNE07_14565</name>
</gene>
<evidence type="ECO:0000313" key="3">
    <source>
        <dbReference type="Proteomes" id="UP000095651"/>
    </source>
</evidence>
<reference evidence="1 3" key="1">
    <citation type="submission" date="2015-09" db="EMBL/GenBank/DDBJ databases">
        <authorList>
            <consortium name="Pathogen Informatics"/>
        </authorList>
    </citation>
    <scope>NUCLEOTIDE SEQUENCE [LARGE SCALE GENOMIC DNA]</scope>
    <source>
        <strain evidence="1 3">2789STDY5608850</strain>
    </source>
</reference>
<dbReference type="Proteomes" id="UP000095651">
    <property type="component" value="Unassembled WGS sequence"/>
</dbReference>
<dbReference type="RefSeq" id="WP_002591448.1">
    <property type="nucleotide sequence ID" value="NZ_CABIXC010000003.1"/>
</dbReference>
<dbReference type="EMBL" id="CYZE01000003">
    <property type="protein sequence ID" value="CUO01011.1"/>
    <property type="molecule type" value="Genomic_DNA"/>
</dbReference>
<proteinExistence type="predicted"/>
<dbReference type="EMBL" id="WNME01000009">
    <property type="protein sequence ID" value="MUB64277.1"/>
    <property type="molecule type" value="Genomic_DNA"/>
</dbReference>
<accession>A0A174BIW5</accession>
<dbReference type="Proteomes" id="UP000434223">
    <property type="component" value="Unassembled WGS sequence"/>
</dbReference>
<evidence type="ECO:0000313" key="4">
    <source>
        <dbReference type="Proteomes" id="UP000434223"/>
    </source>
</evidence>
<dbReference type="AlphaFoldDB" id="A0A174BIW5"/>
<name>A0A174BIW5_9FIRM</name>
<organism evidence="1 3">
    <name type="scientific">Hungatella hathewayi</name>
    <dbReference type="NCBI Taxonomy" id="154046"/>
    <lineage>
        <taxon>Bacteria</taxon>
        <taxon>Bacillati</taxon>
        <taxon>Bacillota</taxon>
        <taxon>Clostridia</taxon>
        <taxon>Lachnospirales</taxon>
        <taxon>Lachnospiraceae</taxon>
        <taxon>Hungatella</taxon>
    </lineage>
</organism>
<dbReference type="Pfam" id="PF18941">
    <property type="entry name" value="DUF5688"/>
    <property type="match status" value="1"/>
</dbReference>